<dbReference type="InterPro" id="IPR036388">
    <property type="entry name" value="WH-like_DNA-bd_sf"/>
</dbReference>
<protein>
    <submittedName>
        <fullName evidence="6">LysR substrate-binding domain-containing protein</fullName>
    </submittedName>
</protein>
<dbReference type="SUPFAM" id="SSF53850">
    <property type="entry name" value="Periplasmic binding protein-like II"/>
    <property type="match status" value="1"/>
</dbReference>
<keyword evidence="2" id="KW-0805">Transcription regulation</keyword>
<evidence type="ECO:0000256" key="4">
    <source>
        <dbReference type="ARBA" id="ARBA00023163"/>
    </source>
</evidence>
<dbReference type="Pfam" id="PF03466">
    <property type="entry name" value="LysR_substrate"/>
    <property type="match status" value="1"/>
</dbReference>
<dbReference type="Gene3D" id="1.10.10.10">
    <property type="entry name" value="Winged helix-like DNA-binding domain superfamily/Winged helix DNA-binding domain"/>
    <property type="match status" value="1"/>
</dbReference>
<dbReference type="CDD" id="cd08414">
    <property type="entry name" value="PBP2_LTTR_aromatics_like"/>
    <property type="match status" value="1"/>
</dbReference>
<dbReference type="Pfam" id="PF00126">
    <property type="entry name" value="HTH_1"/>
    <property type="match status" value="1"/>
</dbReference>
<name>A0ABP8GCK1_9BURK</name>
<gene>
    <name evidence="6" type="ORF">GCM10023144_00600</name>
</gene>
<dbReference type="PANTHER" id="PTHR30346">
    <property type="entry name" value="TRANSCRIPTIONAL DUAL REGULATOR HCAR-RELATED"/>
    <property type="match status" value="1"/>
</dbReference>
<feature type="domain" description="HTH lysR-type" evidence="5">
    <location>
        <begin position="1"/>
        <end position="49"/>
    </location>
</feature>
<reference evidence="7" key="1">
    <citation type="journal article" date="2019" name="Int. J. Syst. Evol. Microbiol.">
        <title>The Global Catalogue of Microorganisms (GCM) 10K type strain sequencing project: providing services to taxonomists for standard genome sequencing and annotation.</title>
        <authorList>
            <consortium name="The Broad Institute Genomics Platform"/>
            <consortium name="The Broad Institute Genome Sequencing Center for Infectious Disease"/>
            <person name="Wu L."/>
            <person name="Ma J."/>
        </authorList>
    </citation>
    <scope>NUCLEOTIDE SEQUENCE [LARGE SCALE GENOMIC DNA]</scope>
    <source>
        <strain evidence="7">JCM 17666</strain>
    </source>
</reference>
<evidence type="ECO:0000313" key="6">
    <source>
        <dbReference type="EMBL" id="GAA4321395.1"/>
    </source>
</evidence>
<evidence type="ECO:0000313" key="7">
    <source>
        <dbReference type="Proteomes" id="UP001501671"/>
    </source>
</evidence>
<keyword evidence="7" id="KW-1185">Reference proteome</keyword>
<dbReference type="PROSITE" id="PS50931">
    <property type="entry name" value="HTH_LYSR"/>
    <property type="match status" value="1"/>
</dbReference>
<dbReference type="SUPFAM" id="SSF46785">
    <property type="entry name" value="Winged helix' DNA-binding domain"/>
    <property type="match status" value="1"/>
</dbReference>
<accession>A0ABP8GCK1</accession>
<evidence type="ECO:0000256" key="2">
    <source>
        <dbReference type="ARBA" id="ARBA00023015"/>
    </source>
</evidence>
<dbReference type="InterPro" id="IPR005119">
    <property type="entry name" value="LysR_subst-bd"/>
</dbReference>
<dbReference type="InterPro" id="IPR036390">
    <property type="entry name" value="WH_DNA-bd_sf"/>
</dbReference>
<keyword evidence="4" id="KW-0804">Transcription</keyword>
<dbReference type="Proteomes" id="UP001501671">
    <property type="component" value="Unassembled WGS sequence"/>
</dbReference>
<evidence type="ECO:0000259" key="5">
    <source>
        <dbReference type="PROSITE" id="PS50931"/>
    </source>
</evidence>
<dbReference type="PRINTS" id="PR00039">
    <property type="entry name" value="HTHLYSR"/>
</dbReference>
<sequence>MTVAEELHFRKAAERLHMTQPPLSMHIKQLEEWIGVDLFSRTTRSVRLTPAGMELKQRVARLLAAFDEMTEAVRHVGRGASGSLNLGFSASAAFDVLPRLLAMQRSRYPQVELELREETTAALFDSLHARAIDAALLRASPAAMVPEFSYTVAAREPMVVALPLAHRLARLAEVPVERLVGEPMVGFSANGAHYFRHLVQQLFEAHGVQPLIVHEGLLPGILALVEAGVGAALVPASMARLRPGELAYRPLADGCGLDICTLYCAWRKGDFNPVVQNFVGVVDASGLAQPGAVRLPGGPPAARASMAAPGFDVSAPALP</sequence>
<dbReference type="EMBL" id="BAABFO010000001">
    <property type="protein sequence ID" value="GAA4321395.1"/>
    <property type="molecule type" value="Genomic_DNA"/>
</dbReference>
<organism evidence="6 7">
    <name type="scientific">Pigmentiphaga soli</name>
    <dbReference type="NCBI Taxonomy" id="1007095"/>
    <lineage>
        <taxon>Bacteria</taxon>
        <taxon>Pseudomonadati</taxon>
        <taxon>Pseudomonadota</taxon>
        <taxon>Betaproteobacteria</taxon>
        <taxon>Burkholderiales</taxon>
        <taxon>Alcaligenaceae</taxon>
        <taxon>Pigmentiphaga</taxon>
    </lineage>
</organism>
<evidence type="ECO:0000256" key="1">
    <source>
        <dbReference type="ARBA" id="ARBA00009437"/>
    </source>
</evidence>
<keyword evidence="3" id="KW-0238">DNA-binding</keyword>
<proteinExistence type="inferred from homology"/>
<comment type="caution">
    <text evidence="6">The sequence shown here is derived from an EMBL/GenBank/DDBJ whole genome shotgun (WGS) entry which is preliminary data.</text>
</comment>
<dbReference type="InterPro" id="IPR000847">
    <property type="entry name" value="LysR_HTH_N"/>
</dbReference>
<dbReference type="Gene3D" id="3.40.190.10">
    <property type="entry name" value="Periplasmic binding protein-like II"/>
    <property type="match status" value="2"/>
</dbReference>
<evidence type="ECO:0000256" key="3">
    <source>
        <dbReference type="ARBA" id="ARBA00023125"/>
    </source>
</evidence>
<dbReference type="PANTHER" id="PTHR30346:SF0">
    <property type="entry name" value="HCA OPERON TRANSCRIPTIONAL ACTIVATOR HCAR"/>
    <property type="match status" value="1"/>
</dbReference>
<comment type="similarity">
    <text evidence="1">Belongs to the LysR transcriptional regulatory family.</text>
</comment>